<dbReference type="AlphaFoldDB" id="A0A7X6K0I6"/>
<evidence type="ECO:0000313" key="2">
    <source>
        <dbReference type="Proteomes" id="UP000526408"/>
    </source>
</evidence>
<dbReference type="EMBL" id="JAAZQQ010000007">
    <property type="protein sequence ID" value="NKX46315.1"/>
    <property type="molecule type" value="Genomic_DNA"/>
</dbReference>
<sequence length="305" mass="34628">MAAETDVRLYLDPVLTDMAERGEHLFLRRLAAVLQRHGLTPHYHVQTPAERLASASRPGRAIYLMEPPLTDRGLTIRKNYIYPFWKIERSAERWTWPVAAARFDPAAAPQPQARRFARRIRDRLFGPEADRARRDGIVYVPLQGRLLEHRSFQSMSPVEMLETILRCDTTRAVHATLHPAETYTRPERAALSALADRHPRLSLVDRPMAALLQVCDYVATQNSGVALSAYLHRKPVVLFARSDLHHIAANVLDLGAEEALARAPDLAPDVDAYLWWILHDQSINAAVPETEDRIEATLRRHGWLG</sequence>
<gene>
    <name evidence="1" type="ORF">HCU73_17110</name>
</gene>
<keyword evidence="2" id="KW-1185">Reference proteome</keyword>
<proteinExistence type="predicted"/>
<reference evidence="1 2" key="1">
    <citation type="submission" date="2020-04" db="EMBL/GenBank/DDBJ databases">
        <authorList>
            <person name="Yoon J."/>
        </authorList>
    </citation>
    <scope>NUCLEOTIDE SEQUENCE [LARGE SCALE GENOMIC DNA]</scope>
    <source>
        <strain evidence="1 2">KMU-115</strain>
    </source>
</reference>
<dbReference type="RefSeq" id="WP_168624706.1">
    <property type="nucleotide sequence ID" value="NZ_JAAZQQ010000007.1"/>
</dbReference>
<evidence type="ECO:0000313" key="1">
    <source>
        <dbReference type="EMBL" id="NKX46315.1"/>
    </source>
</evidence>
<comment type="caution">
    <text evidence="1">The sequence shown here is derived from an EMBL/GenBank/DDBJ whole genome shotgun (WGS) entry which is preliminary data.</text>
</comment>
<accession>A0A7X6K0I6</accession>
<organism evidence="1 2">
    <name type="scientific">Roseicyclus persicicus</name>
    <dbReference type="NCBI Taxonomy" id="2650661"/>
    <lineage>
        <taxon>Bacteria</taxon>
        <taxon>Pseudomonadati</taxon>
        <taxon>Pseudomonadota</taxon>
        <taxon>Alphaproteobacteria</taxon>
        <taxon>Rhodobacterales</taxon>
        <taxon>Roseobacteraceae</taxon>
        <taxon>Roseicyclus</taxon>
    </lineage>
</organism>
<name>A0A7X6K0I6_9RHOB</name>
<protein>
    <submittedName>
        <fullName evidence="1">Uncharacterized protein</fullName>
    </submittedName>
</protein>
<dbReference type="Proteomes" id="UP000526408">
    <property type="component" value="Unassembled WGS sequence"/>
</dbReference>